<keyword evidence="6" id="KW-0067">ATP-binding</keyword>
<protein>
    <recommendedName>
        <fullName evidence="4">Midasin</fullName>
    </recommendedName>
</protein>
<dbReference type="EMBL" id="JAODUO010001093">
    <property type="protein sequence ID" value="KAK2171187.1"/>
    <property type="molecule type" value="Genomic_DNA"/>
</dbReference>
<feature type="domain" description="AAA+ ATPase" evidence="9">
    <location>
        <begin position="619"/>
        <end position="771"/>
    </location>
</feature>
<evidence type="ECO:0000256" key="5">
    <source>
        <dbReference type="ARBA" id="ARBA00022741"/>
    </source>
</evidence>
<comment type="subcellular location">
    <subcellularLocation>
        <location evidence="1">Nucleus</location>
        <location evidence="1">Nucleolus</location>
    </subcellularLocation>
    <subcellularLocation>
        <location evidence="2">Nucleus</location>
        <location evidence="2">Nucleoplasm</location>
    </subcellularLocation>
</comment>
<dbReference type="GO" id="GO:0005524">
    <property type="term" value="F:ATP binding"/>
    <property type="evidence" value="ECO:0007669"/>
    <property type="project" value="UniProtKB-KW"/>
</dbReference>
<proteinExistence type="inferred from homology"/>
<dbReference type="InterPro" id="IPR011704">
    <property type="entry name" value="ATPase_dyneun-rel_AAA"/>
</dbReference>
<dbReference type="GO" id="GO:0000027">
    <property type="term" value="P:ribosomal large subunit assembly"/>
    <property type="evidence" value="ECO:0007669"/>
    <property type="project" value="TreeGrafter"/>
</dbReference>
<dbReference type="GO" id="GO:0016887">
    <property type="term" value="F:ATP hydrolysis activity"/>
    <property type="evidence" value="ECO:0007669"/>
    <property type="project" value="InterPro"/>
</dbReference>
<evidence type="ECO:0000256" key="7">
    <source>
        <dbReference type="ARBA" id="ARBA00023186"/>
    </source>
</evidence>
<dbReference type="GO" id="GO:0000055">
    <property type="term" value="P:ribosomal large subunit export from nucleus"/>
    <property type="evidence" value="ECO:0007669"/>
    <property type="project" value="TreeGrafter"/>
</dbReference>
<dbReference type="FunFam" id="3.40.50.300:FF:000956">
    <property type="entry name" value="Midasin"/>
    <property type="match status" value="1"/>
</dbReference>
<dbReference type="InterPro" id="IPR027417">
    <property type="entry name" value="P-loop_NTPase"/>
</dbReference>
<dbReference type="GO" id="GO:0005730">
    <property type="term" value="C:nucleolus"/>
    <property type="evidence" value="ECO:0007669"/>
    <property type="project" value="UniProtKB-SubCell"/>
</dbReference>
<dbReference type="Gene3D" id="3.40.50.300">
    <property type="entry name" value="P-loop containing nucleotide triphosphate hydrolases"/>
    <property type="match status" value="4"/>
</dbReference>
<sequence length="986" mass="110079">MRKGHWIILDELNLAPSDVLEALNRLLDDNRELFIPETQETVNAHPRFMLFATQNPPGQYAGRKVLSRAFRNRFVELHFDEIPSSELETILHKRCSLPMSHCRRLVKIMLELQVRRRSSGVFAGKQGYITLRDLFRWAERYHMASEECTAKFFDWDQLLADNGYMLLAGRVRKSEECHVICEVIEKHLKRRVDPNRLFTVSDATSPTTAPILSEVTTAPPSGFEHVVWTYELRRMAVLVGQALKFGEPVLLVGDTGCGKTTVCQLFAALKQQRLYAVNCHMHTESADFLGGLRPVRHHNESSRENLKLFEWCDGPLVSAMKEGTMFLVDEISLADDSVLERLNSVLEPERTLVLAEKGGGDGAQSEVEQIRACETFRIVATMNPGGDYGKKELSPALRNRFTEIWCPQSMDRSDLIAIIEHNLSPGVYLSNQEDGTSGVGRACLDFVHWFTNNSLGRRATVSIRDLLSWVTFINVTSKTVDHDGDDKMEADTTGPNRLEPAVAYVHGACMTFLDALGSGVTGSSGMSSAAAKTACLQYLMKQVVSLTGQQWDVHSLGLTTSHDECAEAKRSVLVTSDSLVIWPFSVPQGPRTDVASDNYALDAPTTYTNAQRVLRALQLPRPILLEGSPGVGKTSLVAAIARASGHHLVRINLSEQTDVTDLFGADLPVEGGKGGEFAWRDGPLLRALKAGHWIVLDELNLASQSVLEGLNACLDHRAEVYVPELGKTFHVEHGKTRLFACQNPLSQGGGRKGLPKSFLNRFTQVYVEQLTRADLLYITGALYPQLPATTLAKMVDFNNKMFHQTMIEGQWGRKGSPWEFNLRDICRWCDLLVQNQTADFYDPGEYMALVYSDRMRTAEDKQKVFTVFEEMFDMRPYDRCVDVRVTTDHVQIGHSWLERRGSMANLDAGGRDWSLQLLHHSVAPLESLMKCVEMNWMAILIGPACSGKTSLVRLLAQLSGHPLHVLPVNSSMDTTELLGGFEQVSL</sequence>
<evidence type="ECO:0000256" key="1">
    <source>
        <dbReference type="ARBA" id="ARBA00004604"/>
    </source>
</evidence>
<gene>
    <name evidence="10" type="ORF">NP493_1094g01019</name>
</gene>
<name>A0AAD9NI55_RIDPI</name>
<keyword evidence="8" id="KW-0539">Nucleus</keyword>
<reference evidence="10" key="1">
    <citation type="journal article" date="2023" name="Mol. Biol. Evol.">
        <title>Third-Generation Sequencing Reveals the Adaptive Role of the Epigenome in Three Deep-Sea Polychaetes.</title>
        <authorList>
            <person name="Perez M."/>
            <person name="Aroh O."/>
            <person name="Sun Y."/>
            <person name="Lan Y."/>
            <person name="Juniper S.K."/>
            <person name="Young C.R."/>
            <person name="Angers B."/>
            <person name="Qian P.Y."/>
        </authorList>
    </citation>
    <scope>NUCLEOTIDE SEQUENCE</scope>
    <source>
        <strain evidence="10">R07B-5</strain>
    </source>
</reference>
<keyword evidence="11" id="KW-1185">Reference proteome</keyword>
<evidence type="ECO:0000259" key="9">
    <source>
        <dbReference type="SMART" id="SM00382"/>
    </source>
</evidence>
<organism evidence="10 11">
    <name type="scientific">Ridgeia piscesae</name>
    <name type="common">Tubeworm</name>
    <dbReference type="NCBI Taxonomy" id="27915"/>
    <lineage>
        <taxon>Eukaryota</taxon>
        <taxon>Metazoa</taxon>
        <taxon>Spiralia</taxon>
        <taxon>Lophotrochozoa</taxon>
        <taxon>Annelida</taxon>
        <taxon>Polychaeta</taxon>
        <taxon>Sedentaria</taxon>
        <taxon>Canalipalpata</taxon>
        <taxon>Sabellida</taxon>
        <taxon>Siboglinidae</taxon>
        <taxon>Ridgeia</taxon>
    </lineage>
</organism>
<dbReference type="PANTHER" id="PTHR48103">
    <property type="entry name" value="MIDASIN-RELATED"/>
    <property type="match status" value="1"/>
</dbReference>
<evidence type="ECO:0000256" key="4">
    <source>
        <dbReference type="ARBA" id="ARBA00017143"/>
    </source>
</evidence>
<dbReference type="FunFam" id="3.40.50.300:FF:000142">
    <property type="entry name" value="Midasin"/>
    <property type="match status" value="1"/>
</dbReference>
<dbReference type="Proteomes" id="UP001209878">
    <property type="component" value="Unassembled WGS sequence"/>
</dbReference>
<evidence type="ECO:0000256" key="6">
    <source>
        <dbReference type="ARBA" id="ARBA00022840"/>
    </source>
</evidence>
<dbReference type="GO" id="GO:0005654">
    <property type="term" value="C:nucleoplasm"/>
    <property type="evidence" value="ECO:0007669"/>
    <property type="project" value="UniProtKB-SubCell"/>
</dbReference>
<comment type="similarity">
    <text evidence="3">Belongs to the midasin family.</text>
</comment>
<dbReference type="InterPro" id="IPR040848">
    <property type="entry name" value="AAA_lid_7"/>
</dbReference>
<keyword evidence="5" id="KW-0547">Nucleotide-binding</keyword>
<evidence type="ECO:0000256" key="2">
    <source>
        <dbReference type="ARBA" id="ARBA00004642"/>
    </source>
</evidence>
<evidence type="ECO:0000313" key="11">
    <source>
        <dbReference type="Proteomes" id="UP001209878"/>
    </source>
</evidence>
<dbReference type="AlphaFoldDB" id="A0AAD9NI55"/>
<dbReference type="SUPFAM" id="SSF52540">
    <property type="entry name" value="P-loop containing nucleoside triphosphate hydrolases"/>
    <property type="match status" value="4"/>
</dbReference>
<dbReference type="InterPro" id="IPR003593">
    <property type="entry name" value="AAA+_ATPase"/>
</dbReference>
<dbReference type="GO" id="GO:0030687">
    <property type="term" value="C:preribosome, large subunit precursor"/>
    <property type="evidence" value="ECO:0007669"/>
    <property type="project" value="TreeGrafter"/>
</dbReference>
<comment type="caution">
    <text evidence="10">The sequence shown here is derived from an EMBL/GenBank/DDBJ whole genome shotgun (WGS) entry which is preliminary data.</text>
</comment>
<evidence type="ECO:0000256" key="8">
    <source>
        <dbReference type="ARBA" id="ARBA00023242"/>
    </source>
</evidence>
<keyword evidence="7" id="KW-0143">Chaperone</keyword>
<feature type="domain" description="AAA+ ATPase" evidence="9">
    <location>
        <begin position="245"/>
        <end position="411"/>
    </location>
</feature>
<dbReference type="Pfam" id="PF07728">
    <property type="entry name" value="AAA_5"/>
    <property type="match status" value="3"/>
</dbReference>
<accession>A0AAD9NI55</accession>
<dbReference type="CDD" id="cd00009">
    <property type="entry name" value="AAA"/>
    <property type="match status" value="2"/>
</dbReference>
<dbReference type="SMART" id="SM00382">
    <property type="entry name" value="AAA"/>
    <property type="match status" value="2"/>
</dbReference>
<dbReference type="FunFam" id="3.40.50.300:FF:000764">
    <property type="entry name" value="Midasin"/>
    <property type="match status" value="1"/>
</dbReference>
<dbReference type="PANTHER" id="PTHR48103:SF2">
    <property type="entry name" value="MIDASIN"/>
    <property type="match status" value="1"/>
</dbReference>
<dbReference type="Pfam" id="PF17867">
    <property type="entry name" value="AAA_lid_7"/>
    <property type="match status" value="2"/>
</dbReference>
<evidence type="ECO:0000256" key="3">
    <source>
        <dbReference type="ARBA" id="ARBA00007188"/>
    </source>
</evidence>
<evidence type="ECO:0000313" key="10">
    <source>
        <dbReference type="EMBL" id="KAK2171187.1"/>
    </source>
</evidence>